<protein>
    <submittedName>
        <fullName evidence="1">Uncharacterized protein</fullName>
    </submittedName>
</protein>
<comment type="caution">
    <text evidence="1">The sequence shown here is derived from an EMBL/GenBank/DDBJ whole genome shotgun (WGS) entry which is preliminary data.</text>
</comment>
<sequence length="82" mass="8876">MITGGNCLLVNQRHAATRPPLLLLLLESAPSYLAECLLFYCALAEHIALLEEVLPCGDVSLYFSLSLSCDLGQQLRTTAPSL</sequence>
<gene>
    <name evidence="1" type="ORF">B9Z19DRAFT_1090736</name>
</gene>
<dbReference type="EMBL" id="NESQ01000239">
    <property type="protein sequence ID" value="PUU75275.1"/>
    <property type="molecule type" value="Genomic_DNA"/>
</dbReference>
<keyword evidence="2" id="KW-1185">Reference proteome</keyword>
<evidence type="ECO:0000313" key="2">
    <source>
        <dbReference type="Proteomes" id="UP000244722"/>
    </source>
</evidence>
<accession>A0A2T6ZIF4</accession>
<dbReference type="Proteomes" id="UP000244722">
    <property type="component" value="Unassembled WGS sequence"/>
</dbReference>
<reference evidence="1 2" key="1">
    <citation type="submission" date="2017-04" db="EMBL/GenBank/DDBJ databases">
        <title>Draft genome sequence of Tuber borchii Vittad., a whitish edible truffle.</title>
        <authorList>
            <consortium name="DOE Joint Genome Institute"/>
            <person name="Murat C."/>
            <person name="Kuo A."/>
            <person name="Barry K.W."/>
            <person name="Clum A."/>
            <person name="Dockter R.B."/>
            <person name="Fauchery L."/>
            <person name="Iotti M."/>
            <person name="Kohler A."/>
            <person name="Labutti K."/>
            <person name="Lindquist E.A."/>
            <person name="Lipzen A."/>
            <person name="Ohm R.A."/>
            <person name="Wang M."/>
            <person name="Grigoriev I.V."/>
            <person name="Zambonelli A."/>
            <person name="Martin F.M."/>
        </authorList>
    </citation>
    <scope>NUCLEOTIDE SEQUENCE [LARGE SCALE GENOMIC DNA]</scope>
    <source>
        <strain evidence="1 2">Tbo3840</strain>
    </source>
</reference>
<dbReference type="AlphaFoldDB" id="A0A2T6ZIF4"/>
<evidence type="ECO:0000313" key="1">
    <source>
        <dbReference type="EMBL" id="PUU75275.1"/>
    </source>
</evidence>
<name>A0A2T6ZIF4_TUBBO</name>
<organism evidence="1 2">
    <name type="scientific">Tuber borchii</name>
    <name type="common">White truffle</name>
    <dbReference type="NCBI Taxonomy" id="42251"/>
    <lineage>
        <taxon>Eukaryota</taxon>
        <taxon>Fungi</taxon>
        <taxon>Dikarya</taxon>
        <taxon>Ascomycota</taxon>
        <taxon>Pezizomycotina</taxon>
        <taxon>Pezizomycetes</taxon>
        <taxon>Pezizales</taxon>
        <taxon>Tuberaceae</taxon>
        <taxon>Tuber</taxon>
    </lineage>
</organism>
<proteinExistence type="predicted"/>